<dbReference type="Proteomes" id="UP000077755">
    <property type="component" value="Chromosome 4"/>
</dbReference>
<feature type="compositionally biased region" description="Acidic residues" evidence="1">
    <location>
        <begin position="209"/>
        <end position="223"/>
    </location>
</feature>
<reference evidence="3" key="1">
    <citation type="journal article" date="2016" name="Nat. Genet.">
        <title>A high-quality carrot genome assembly provides new insights into carotenoid accumulation and asterid genome evolution.</title>
        <authorList>
            <person name="Iorizzo M."/>
            <person name="Ellison S."/>
            <person name="Senalik D."/>
            <person name="Zeng P."/>
            <person name="Satapoomin P."/>
            <person name="Huang J."/>
            <person name="Bowman M."/>
            <person name="Iovene M."/>
            <person name="Sanseverino W."/>
            <person name="Cavagnaro P."/>
            <person name="Yildiz M."/>
            <person name="Macko-Podgorni A."/>
            <person name="Moranska E."/>
            <person name="Grzebelus E."/>
            <person name="Grzebelus D."/>
            <person name="Ashrafi H."/>
            <person name="Zheng Z."/>
            <person name="Cheng S."/>
            <person name="Spooner D."/>
            <person name="Van Deynze A."/>
            <person name="Simon P."/>
        </authorList>
    </citation>
    <scope>NUCLEOTIDE SEQUENCE</scope>
    <source>
        <tissue evidence="3">Leaf</tissue>
    </source>
</reference>
<dbReference type="AlphaFoldDB" id="A0AAF0WVG9"/>
<feature type="region of interest" description="Disordered" evidence="1">
    <location>
        <begin position="349"/>
        <end position="380"/>
    </location>
</feature>
<evidence type="ECO:0000313" key="4">
    <source>
        <dbReference type="Proteomes" id="UP000077755"/>
    </source>
</evidence>
<dbReference type="PANTHER" id="PTHR47423">
    <property type="entry name" value="G-PATCH DOMAIN CONTAINING PROTEIN"/>
    <property type="match status" value="1"/>
</dbReference>
<reference evidence="3" key="2">
    <citation type="submission" date="2022-03" db="EMBL/GenBank/DDBJ databases">
        <title>Draft title - Genomic analysis of global carrot germplasm unveils the trajectory of domestication and the origin of high carotenoid orange carrot.</title>
        <authorList>
            <person name="Iorizzo M."/>
            <person name="Ellison S."/>
            <person name="Senalik D."/>
            <person name="Macko-Podgorni A."/>
            <person name="Grzebelus D."/>
            <person name="Bostan H."/>
            <person name="Rolling W."/>
            <person name="Curaba J."/>
            <person name="Simon P."/>
        </authorList>
    </citation>
    <scope>NUCLEOTIDE SEQUENCE</scope>
    <source>
        <tissue evidence="3">Leaf</tissue>
    </source>
</reference>
<dbReference type="InterPro" id="IPR036867">
    <property type="entry name" value="R3H_dom_sf"/>
</dbReference>
<feature type="region of interest" description="Disordered" evidence="1">
    <location>
        <begin position="494"/>
        <end position="525"/>
    </location>
</feature>
<organism evidence="3 4">
    <name type="scientific">Daucus carota subsp. sativus</name>
    <name type="common">Carrot</name>
    <dbReference type="NCBI Taxonomy" id="79200"/>
    <lineage>
        <taxon>Eukaryota</taxon>
        <taxon>Viridiplantae</taxon>
        <taxon>Streptophyta</taxon>
        <taxon>Embryophyta</taxon>
        <taxon>Tracheophyta</taxon>
        <taxon>Spermatophyta</taxon>
        <taxon>Magnoliopsida</taxon>
        <taxon>eudicotyledons</taxon>
        <taxon>Gunneridae</taxon>
        <taxon>Pentapetalae</taxon>
        <taxon>asterids</taxon>
        <taxon>campanulids</taxon>
        <taxon>Apiales</taxon>
        <taxon>Apiaceae</taxon>
        <taxon>Apioideae</taxon>
        <taxon>Scandiceae</taxon>
        <taxon>Daucinae</taxon>
        <taxon>Daucus</taxon>
        <taxon>Daucus sect. Daucus</taxon>
    </lineage>
</organism>
<feature type="compositionally biased region" description="Basic and acidic residues" evidence="1">
    <location>
        <begin position="503"/>
        <end position="516"/>
    </location>
</feature>
<gene>
    <name evidence="3" type="ORF">DCAR_0415895</name>
</gene>
<dbReference type="GO" id="GO:0003676">
    <property type="term" value="F:nucleic acid binding"/>
    <property type="evidence" value="ECO:0007669"/>
    <property type="project" value="InterPro"/>
</dbReference>
<feature type="region of interest" description="Disordered" evidence="1">
    <location>
        <begin position="134"/>
        <end position="157"/>
    </location>
</feature>
<feature type="domain" description="G-patch" evidence="2">
    <location>
        <begin position="657"/>
        <end position="703"/>
    </location>
</feature>
<dbReference type="SMART" id="SM00443">
    <property type="entry name" value="G_patch"/>
    <property type="match status" value="2"/>
</dbReference>
<dbReference type="InterPro" id="IPR001374">
    <property type="entry name" value="R3H_dom"/>
</dbReference>
<dbReference type="PANTHER" id="PTHR47423:SF2">
    <property type="entry name" value="PROTEIN SQS1"/>
    <property type="match status" value="1"/>
</dbReference>
<feature type="domain" description="G-patch" evidence="2">
    <location>
        <begin position="575"/>
        <end position="621"/>
    </location>
</feature>
<feature type="region of interest" description="Disordered" evidence="1">
    <location>
        <begin position="1"/>
        <end position="56"/>
    </location>
</feature>
<feature type="region of interest" description="Disordered" evidence="1">
    <location>
        <begin position="208"/>
        <end position="243"/>
    </location>
</feature>
<protein>
    <recommendedName>
        <fullName evidence="2">G-patch domain-containing protein</fullName>
    </recommendedName>
</protein>
<dbReference type="EMBL" id="CP093346">
    <property type="protein sequence ID" value="WOG96559.1"/>
    <property type="molecule type" value="Genomic_DNA"/>
</dbReference>
<dbReference type="Pfam" id="PF01424">
    <property type="entry name" value="R3H"/>
    <property type="match status" value="1"/>
</dbReference>
<name>A0AAF0WVG9_DAUCS</name>
<evidence type="ECO:0000259" key="2">
    <source>
        <dbReference type="PROSITE" id="PS50174"/>
    </source>
</evidence>
<dbReference type="Gene3D" id="3.30.1370.50">
    <property type="entry name" value="R3H-like domain"/>
    <property type="match status" value="1"/>
</dbReference>
<proteinExistence type="predicted"/>
<keyword evidence="4" id="KW-1185">Reference proteome</keyword>
<evidence type="ECO:0000256" key="1">
    <source>
        <dbReference type="SAM" id="MobiDB-lite"/>
    </source>
</evidence>
<feature type="region of interest" description="Disordered" evidence="1">
    <location>
        <begin position="627"/>
        <end position="647"/>
    </location>
</feature>
<dbReference type="PROSITE" id="PS50174">
    <property type="entry name" value="G_PATCH"/>
    <property type="match status" value="2"/>
</dbReference>
<feature type="compositionally biased region" description="Low complexity" evidence="1">
    <location>
        <begin position="224"/>
        <end position="235"/>
    </location>
</feature>
<evidence type="ECO:0000313" key="3">
    <source>
        <dbReference type="EMBL" id="WOG96559.1"/>
    </source>
</evidence>
<dbReference type="Pfam" id="PF01585">
    <property type="entry name" value="G-patch"/>
    <property type="match status" value="2"/>
</dbReference>
<accession>A0AAF0WVG9</accession>
<dbReference type="InterPro" id="IPR000467">
    <property type="entry name" value="G_patch_dom"/>
</dbReference>
<sequence length="704" mass="76885">MGGGKKSLIKSKRGNSSSLFVQAGKNLNYGKGKRNERVSSSSKSKTQRLRGGNQFSYVYPPEGSILDVGEVRDKNMDVSDPKVLVDSGKTQIYNYIDGASLTEPQSLKHTYKQRAGLGSDNTSHRGLGFSEELGRIPSVPNSSQNCVPEEESSLSSLSFEEVETDFTYGDELSEGDDLLARIPSTEKNSGFLSLGGLKLYTEDISCSESVEDDDKVSDGESMESFESVESSGSSENDGMSDADSSIDEEVAEDYFVSIQGSKRFVNSDLLVGKFCHVIDDGISGSNDSDALQKFGGNHFQDASKECSLKKPQLGRKCSAKPGISCTNAWFSSLDDLMAMKDYKTVSKKKKHGSRFPLSRPSEAGKSKNFRRSPGKEKKLHKETIAHKRRERMIRHGVDLEQINKKIRQMVLNGDDILSFHPMHSRDCSQVRRLAALYCLQSGYQGSGKKRFVTVIRTESTCMPSASGRVHLKKDASIKGDRKLAKRGSKGLERGYAPYKSFKKPVDDSGTKEVEGKKKSKDKHSYAAQPVSFISSGIMHPESEIRTLNATETASTHHDKNNVTHSSSHGAFELHTTGFGSKMMAKMGYMEGEGLGKDSQGRAEVIEVVQRPKSLGLEANVHETSITSSVSSAAKAPKRVNKTPHKESQQFAAFEKHTKGFGSKLMAKMGFVEGTGLGRDCQGIVNPLVASRLPKSRGLGATGYN</sequence>